<dbReference type="Proteomes" id="UP001151532">
    <property type="component" value="Unassembled WGS sequence"/>
</dbReference>
<reference evidence="1" key="1">
    <citation type="submission" date="2022-11" db="EMBL/GenBank/DDBJ databases">
        <authorList>
            <person name="Hyden B.L."/>
            <person name="Feng K."/>
            <person name="Yates T."/>
            <person name="Jawdy S."/>
            <person name="Smart L.B."/>
            <person name="Muchero W."/>
        </authorList>
    </citation>
    <scope>NUCLEOTIDE SEQUENCE</scope>
    <source>
        <tissue evidence="1">Shoot tip</tissue>
    </source>
</reference>
<evidence type="ECO:0000313" key="1">
    <source>
        <dbReference type="EMBL" id="KAJ6676049.1"/>
    </source>
</evidence>
<gene>
    <name evidence="1" type="ORF">OIU79_020356</name>
</gene>
<evidence type="ECO:0000313" key="2">
    <source>
        <dbReference type="Proteomes" id="UP001151532"/>
    </source>
</evidence>
<dbReference type="EMBL" id="JAPFFK010000271">
    <property type="protein sequence ID" value="KAJ6676049.1"/>
    <property type="molecule type" value="Genomic_DNA"/>
</dbReference>
<proteinExistence type="predicted"/>
<sequence length="47" mass="5265">MHRALSLPSSRRGTSFYVCFPADSGMTVCELPALLFTWPKLRGPNPR</sequence>
<accession>A0A9Q0NUG9</accession>
<comment type="caution">
    <text evidence="1">The sequence shown here is derived from an EMBL/GenBank/DDBJ whole genome shotgun (WGS) entry which is preliminary data.</text>
</comment>
<reference evidence="1" key="2">
    <citation type="journal article" date="2023" name="Int. J. Mol. Sci.">
        <title>De Novo Assembly and Annotation of 11 Diverse Shrub Willow (Salix) Genomes Reveals Novel Gene Organization in Sex-Linked Regions.</title>
        <authorList>
            <person name="Hyden B."/>
            <person name="Feng K."/>
            <person name="Yates T.B."/>
            <person name="Jawdy S."/>
            <person name="Cereghino C."/>
            <person name="Smart L.B."/>
            <person name="Muchero W."/>
        </authorList>
    </citation>
    <scope>NUCLEOTIDE SEQUENCE</scope>
    <source>
        <tissue evidence="1">Shoot tip</tissue>
    </source>
</reference>
<name>A0A9Q0NUG9_SALPP</name>
<keyword evidence="2" id="KW-1185">Reference proteome</keyword>
<protein>
    <submittedName>
        <fullName evidence="1">Uncharacterized protein</fullName>
    </submittedName>
</protein>
<organism evidence="1 2">
    <name type="scientific">Salix purpurea</name>
    <name type="common">Purple osier willow</name>
    <dbReference type="NCBI Taxonomy" id="77065"/>
    <lineage>
        <taxon>Eukaryota</taxon>
        <taxon>Viridiplantae</taxon>
        <taxon>Streptophyta</taxon>
        <taxon>Embryophyta</taxon>
        <taxon>Tracheophyta</taxon>
        <taxon>Spermatophyta</taxon>
        <taxon>Magnoliopsida</taxon>
        <taxon>eudicotyledons</taxon>
        <taxon>Gunneridae</taxon>
        <taxon>Pentapetalae</taxon>
        <taxon>rosids</taxon>
        <taxon>fabids</taxon>
        <taxon>Malpighiales</taxon>
        <taxon>Salicaceae</taxon>
        <taxon>Saliceae</taxon>
        <taxon>Salix</taxon>
    </lineage>
</organism>
<dbReference type="AlphaFoldDB" id="A0A9Q0NUG9"/>